<evidence type="ECO:0000256" key="12">
    <source>
        <dbReference type="SAM" id="Coils"/>
    </source>
</evidence>
<keyword evidence="4 11" id="KW-0547">Nucleotide-binding</keyword>
<evidence type="ECO:0000256" key="3">
    <source>
        <dbReference type="ARBA" id="ARBA00022598"/>
    </source>
</evidence>
<evidence type="ECO:0000256" key="1">
    <source>
        <dbReference type="ARBA" id="ARBA00008226"/>
    </source>
</evidence>
<dbReference type="Proteomes" id="UP001499942">
    <property type="component" value="Unassembled WGS sequence"/>
</dbReference>
<feature type="coiled-coil region" evidence="12">
    <location>
        <begin position="741"/>
        <end position="768"/>
    </location>
</feature>
<proteinExistence type="inferred from homology"/>
<dbReference type="NCBIfam" id="TIGR00344">
    <property type="entry name" value="alaS"/>
    <property type="match status" value="1"/>
</dbReference>
<feature type="binding site" evidence="11">
    <location>
        <position position="679"/>
    </location>
    <ligand>
        <name>Zn(2+)</name>
        <dbReference type="ChEBI" id="CHEBI:29105"/>
    </ligand>
</feature>
<feature type="domain" description="Alanyl-transfer RNA synthetases family profile" evidence="14">
    <location>
        <begin position="1"/>
        <end position="718"/>
    </location>
</feature>
<sequence length="889" mass="95820">MESAEIRRRWLSFFEERGHTVVPSASLIADDPTLLLVNAGMVPFKPFFLGEEKPPYTRASSVQKCVRTPDIEEVGKTTRHGTFFQMCGNFSFGDYFKEGAIKLAWELLTGSVEHGGYGLEPEKLWITVYQDDDEAEQIWRDVVGVPAERIQRLGKKDNFWSMGVPGPCGPCSEINYDRGPEFGAEGGPAVNDERYVEIWNLVFMQYERGGGTSKEDFEILGDLPSKNIDTGLGLERLAMILQGVQNMYETDTLKVVIDKATALTGVQYGAAKDSDVSLRVVADHMRTSVMLIGDGVTPGNEGRGYVLRRIMRRAVRNMRLLGATGPVVGELVDTVIRTMGEQYPELETDRKRIETVALAEEAAFLKALKGGTNILDTAVTETKASGGTVLPGDKAFLLHDTWGFPIDLTLEMAAEQGLSVDEDGFRRLMKEQRDRAKADARAKKTGHADVSAYREIADTSGATEFTGYTNTEGETTVVGLLVNGVPSPAATEGDDIEVVLDRTPFYAEGGGQIADTGRIRLHSGAVIEVRDVQQPVPGVSVHKGSVQVGEVTVGATAYATIDVRRRRAIARAHSATHLTHQALRDALGPTAAQAGSENQPGRFRFDFGSPSAVPQTVMTDVEQKINEVLARELDVHAEVMAIDEAKRQGAIAEFGEKYGERVRVVTIGDFSKELCGGTHVHNTAQLGLVKLLGESSIGSGVRRIEALVGVDAYNFLAREHTVVAQLQELVKGRPEELPEKISGMLAKLKDAEKEIEKFRAEKVLQAAAGLAQGAQDVRGVALVTGQVPDGTSADDLRRLVLDVRGRIPGDRPAVVALFTTANGRPLTVIATNEAARERGLKAGELVRTAAKTLGGGGGGKPDVAQGGGQNPDAIGEAIGAVERLVADTV</sequence>
<name>A0ABP6APC1_9ACTN</name>
<comment type="similarity">
    <text evidence="1 11">Belongs to the class-II aminoacyl-tRNA synthetase family.</text>
</comment>
<comment type="subcellular location">
    <subcellularLocation>
        <location evidence="11">Cytoplasm</location>
    </subcellularLocation>
</comment>
<dbReference type="InterPro" id="IPR050058">
    <property type="entry name" value="Ala-tRNA_ligase"/>
</dbReference>
<dbReference type="PANTHER" id="PTHR11777:SF9">
    <property type="entry name" value="ALANINE--TRNA LIGASE, CYTOPLASMIC"/>
    <property type="match status" value="1"/>
</dbReference>
<dbReference type="InterPro" id="IPR018165">
    <property type="entry name" value="Ala-tRNA-synth_IIc_core"/>
</dbReference>
<dbReference type="SUPFAM" id="SSF55681">
    <property type="entry name" value="Class II aaRS and biotin synthetases"/>
    <property type="match status" value="1"/>
</dbReference>
<evidence type="ECO:0000256" key="7">
    <source>
        <dbReference type="ARBA" id="ARBA00022917"/>
    </source>
</evidence>
<keyword evidence="5 11" id="KW-0067">ATP-binding</keyword>
<dbReference type="Gene3D" id="3.30.54.20">
    <property type="match status" value="1"/>
</dbReference>
<dbReference type="InterPro" id="IPR018162">
    <property type="entry name" value="Ala-tRNA-ligase_IIc_anticod-bd"/>
</dbReference>
<dbReference type="PRINTS" id="PR00980">
    <property type="entry name" value="TRNASYNTHALA"/>
</dbReference>
<dbReference type="SMART" id="SM00863">
    <property type="entry name" value="tRNA_SAD"/>
    <property type="match status" value="1"/>
</dbReference>
<dbReference type="InterPro" id="IPR009000">
    <property type="entry name" value="Transl_B-barrel_sf"/>
</dbReference>
<evidence type="ECO:0000256" key="9">
    <source>
        <dbReference type="ARBA" id="ARBA00024779"/>
    </source>
</evidence>
<evidence type="ECO:0000256" key="8">
    <source>
        <dbReference type="ARBA" id="ARBA00023146"/>
    </source>
</evidence>
<dbReference type="RefSeq" id="WP_344367244.1">
    <property type="nucleotide sequence ID" value="NZ_BAAASR010000053.1"/>
</dbReference>
<dbReference type="Pfam" id="PF02272">
    <property type="entry name" value="DHHA1"/>
    <property type="match status" value="1"/>
</dbReference>
<protein>
    <recommendedName>
        <fullName evidence="11">Alanine--tRNA ligase</fullName>
        <ecNumber evidence="11">6.1.1.7</ecNumber>
    </recommendedName>
    <alternativeName>
        <fullName evidence="11">Alanyl-tRNA synthetase</fullName>
        <shortName evidence="11">AlaRS</shortName>
    </alternativeName>
</protein>
<dbReference type="PANTHER" id="PTHR11777">
    <property type="entry name" value="ALANYL-TRNA SYNTHETASE"/>
    <property type="match status" value="1"/>
</dbReference>
<evidence type="ECO:0000256" key="5">
    <source>
        <dbReference type="ARBA" id="ARBA00022840"/>
    </source>
</evidence>
<feature type="compositionally biased region" description="Gly residues" evidence="13">
    <location>
        <begin position="853"/>
        <end position="869"/>
    </location>
</feature>
<keyword evidence="7 11" id="KW-0648">Protein biosynthesis</keyword>
<dbReference type="InterPro" id="IPR018163">
    <property type="entry name" value="Thr/Ala-tRNA-synth_IIc_edit"/>
</dbReference>
<dbReference type="Gene3D" id="6.10.250.550">
    <property type="match status" value="1"/>
</dbReference>
<keyword evidence="8 11" id="KW-0030">Aminoacyl-tRNA synthetase</keyword>
<keyword evidence="11" id="KW-0963">Cytoplasm</keyword>
<keyword evidence="16" id="KW-1185">Reference proteome</keyword>
<comment type="catalytic activity">
    <reaction evidence="10 11">
        <text>tRNA(Ala) + L-alanine + ATP = L-alanyl-tRNA(Ala) + AMP + diphosphate</text>
        <dbReference type="Rhea" id="RHEA:12540"/>
        <dbReference type="Rhea" id="RHEA-COMP:9657"/>
        <dbReference type="Rhea" id="RHEA-COMP:9923"/>
        <dbReference type="ChEBI" id="CHEBI:30616"/>
        <dbReference type="ChEBI" id="CHEBI:33019"/>
        <dbReference type="ChEBI" id="CHEBI:57972"/>
        <dbReference type="ChEBI" id="CHEBI:78442"/>
        <dbReference type="ChEBI" id="CHEBI:78497"/>
        <dbReference type="ChEBI" id="CHEBI:456215"/>
        <dbReference type="EC" id="6.1.1.7"/>
    </reaction>
</comment>
<comment type="cofactor">
    <cofactor evidence="11">
        <name>Zn(2+)</name>
        <dbReference type="ChEBI" id="CHEBI:29105"/>
    </cofactor>
    <text evidence="11">Binds 1 zinc ion per subunit.</text>
</comment>
<keyword evidence="6 11" id="KW-0694">RNA-binding</keyword>
<dbReference type="SUPFAM" id="SSF50447">
    <property type="entry name" value="Translation proteins"/>
    <property type="match status" value="1"/>
</dbReference>
<evidence type="ECO:0000256" key="2">
    <source>
        <dbReference type="ARBA" id="ARBA00022555"/>
    </source>
</evidence>
<evidence type="ECO:0000259" key="14">
    <source>
        <dbReference type="PROSITE" id="PS50860"/>
    </source>
</evidence>
<dbReference type="CDD" id="cd00673">
    <property type="entry name" value="AlaRS_core"/>
    <property type="match status" value="1"/>
</dbReference>
<evidence type="ECO:0000256" key="11">
    <source>
        <dbReference type="HAMAP-Rule" id="MF_00036"/>
    </source>
</evidence>
<keyword evidence="2 11" id="KW-0820">tRNA-binding</keyword>
<feature type="region of interest" description="Disordered" evidence="13">
    <location>
        <begin position="852"/>
        <end position="871"/>
    </location>
</feature>
<keyword evidence="12" id="KW-0175">Coiled coil</keyword>
<evidence type="ECO:0000256" key="10">
    <source>
        <dbReference type="ARBA" id="ARBA00048300"/>
    </source>
</evidence>
<dbReference type="Gene3D" id="3.30.980.10">
    <property type="entry name" value="Threonyl-trna Synthetase, Chain A, domain 2"/>
    <property type="match status" value="1"/>
</dbReference>
<evidence type="ECO:0000256" key="4">
    <source>
        <dbReference type="ARBA" id="ARBA00022741"/>
    </source>
</evidence>
<evidence type="ECO:0000256" key="13">
    <source>
        <dbReference type="SAM" id="MobiDB-lite"/>
    </source>
</evidence>
<dbReference type="PROSITE" id="PS50860">
    <property type="entry name" value="AA_TRNA_LIGASE_II_ALA"/>
    <property type="match status" value="1"/>
</dbReference>
<dbReference type="HAMAP" id="MF_00036_B">
    <property type="entry name" value="Ala_tRNA_synth_B"/>
    <property type="match status" value="1"/>
</dbReference>
<dbReference type="SUPFAM" id="SSF101353">
    <property type="entry name" value="Putative anticodon-binding domain of alanyl-tRNA synthetase (AlaRS)"/>
    <property type="match status" value="1"/>
</dbReference>
<evidence type="ECO:0000313" key="16">
    <source>
        <dbReference type="Proteomes" id="UP001499942"/>
    </source>
</evidence>
<feature type="binding site" evidence="11">
    <location>
        <position position="577"/>
    </location>
    <ligand>
        <name>Zn(2+)</name>
        <dbReference type="ChEBI" id="CHEBI:29105"/>
    </ligand>
</feature>
<gene>
    <name evidence="11 15" type="primary">alaS</name>
    <name evidence="15" type="ORF">GCM10010393_61380</name>
</gene>
<dbReference type="Gene3D" id="2.40.30.130">
    <property type="match status" value="1"/>
</dbReference>
<dbReference type="GO" id="GO:0016874">
    <property type="term" value="F:ligase activity"/>
    <property type="evidence" value="ECO:0007669"/>
    <property type="project" value="UniProtKB-KW"/>
</dbReference>
<dbReference type="EC" id="6.1.1.7" evidence="11"/>
<evidence type="ECO:0000313" key="15">
    <source>
        <dbReference type="EMBL" id="GAA2519856.1"/>
    </source>
</evidence>
<evidence type="ECO:0000256" key="6">
    <source>
        <dbReference type="ARBA" id="ARBA00022884"/>
    </source>
</evidence>
<dbReference type="Gene3D" id="3.10.310.40">
    <property type="match status" value="1"/>
</dbReference>
<comment type="caution">
    <text evidence="15">The sequence shown here is derived from an EMBL/GenBank/DDBJ whole genome shotgun (WGS) entry which is preliminary data.</text>
</comment>
<keyword evidence="3 11" id="KW-0436">Ligase</keyword>
<dbReference type="InterPro" id="IPR045864">
    <property type="entry name" value="aa-tRNA-synth_II/BPL/LPL"/>
</dbReference>
<dbReference type="Pfam" id="PF07973">
    <property type="entry name" value="tRNA_SAD"/>
    <property type="match status" value="1"/>
</dbReference>
<dbReference type="InterPro" id="IPR012947">
    <property type="entry name" value="tRNA_SAD"/>
</dbReference>
<feature type="binding site" evidence="11">
    <location>
        <position position="675"/>
    </location>
    <ligand>
        <name>Zn(2+)</name>
        <dbReference type="ChEBI" id="CHEBI:29105"/>
    </ligand>
</feature>
<comment type="domain">
    <text evidence="11">Consists of three domains; the N-terminal catalytic domain, the editing domain and the C-terminal C-Ala domain. The editing domain removes incorrectly charged amino acids, while the C-Ala domain, along with tRNA(Ala), serves as a bridge to cooperatively bring together the editing and aminoacylation centers thus stimulating deacylation of misacylated tRNAs.</text>
</comment>
<dbReference type="InterPro" id="IPR003156">
    <property type="entry name" value="DHHA1_dom"/>
</dbReference>
<accession>A0ABP6APC1</accession>
<dbReference type="EMBL" id="BAAASR010000053">
    <property type="protein sequence ID" value="GAA2519856.1"/>
    <property type="molecule type" value="Genomic_DNA"/>
</dbReference>
<dbReference type="InterPro" id="IPR018164">
    <property type="entry name" value="Ala-tRNA-synth_IIc_N"/>
</dbReference>
<organism evidence="15 16">
    <name type="scientific">Streptomyces gobitricini</name>
    <dbReference type="NCBI Taxonomy" id="68211"/>
    <lineage>
        <taxon>Bacteria</taxon>
        <taxon>Bacillati</taxon>
        <taxon>Actinomycetota</taxon>
        <taxon>Actinomycetes</taxon>
        <taxon>Kitasatosporales</taxon>
        <taxon>Streptomycetaceae</taxon>
        <taxon>Streptomyces</taxon>
    </lineage>
</organism>
<keyword evidence="11" id="KW-0479">Metal-binding</keyword>
<feature type="binding site" evidence="11">
    <location>
        <position position="573"/>
    </location>
    <ligand>
        <name>Zn(2+)</name>
        <dbReference type="ChEBI" id="CHEBI:29105"/>
    </ligand>
</feature>
<dbReference type="InterPro" id="IPR002318">
    <property type="entry name" value="Ala-tRNA-lgiase_IIc"/>
</dbReference>
<comment type="function">
    <text evidence="9 11">Catalyzes the attachment of alanine to tRNA(Ala) in a two-step reaction: alanine is first activated by ATP to form Ala-AMP and then transferred to the acceptor end of tRNA(Ala). Also edits incorrectly charged Ser-tRNA(Ala) and Gly-tRNA(Ala) via its editing domain.</text>
</comment>
<reference evidence="16" key="1">
    <citation type="journal article" date="2019" name="Int. J. Syst. Evol. Microbiol.">
        <title>The Global Catalogue of Microorganisms (GCM) 10K type strain sequencing project: providing services to taxonomists for standard genome sequencing and annotation.</title>
        <authorList>
            <consortium name="The Broad Institute Genomics Platform"/>
            <consortium name="The Broad Institute Genome Sequencing Center for Infectious Disease"/>
            <person name="Wu L."/>
            <person name="Ma J."/>
        </authorList>
    </citation>
    <scope>NUCLEOTIDE SEQUENCE [LARGE SCALE GENOMIC DNA]</scope>
    <source>
        <strain evidence="16">JCM 5062</strain>
    </source>
</reference>
<dbReference type="InterPro" id="IPR023033">
    <property type="entry name" value="Ala_tRNA_ligase_euk/bac"/>
</dbReference>
<dbReference type="Pfam" id="PF01411">
    <property type="entry name" value="tRNA-synt_2c"/>
    <property type="match status" value="1"/>
</dbReference>
<dbReference type="Gene3D" id="3.30.930.10">
    <property type="entry name" value="Bira Bifunctional Protein, Domain 2"/>
    <property type="match status" value="1"/>
</dbReference>
<keyword evidence="11" id="KW-0862">Zinc</keyword>
<dbReference type="SUPFAM" id="SSF55186">
    <property type="entry name" value="ThrRS/AlaRS common domain"/>
    <property type="match status" value="1"/>
</dbReference>